<dbReference type="EMBL" id="LT907975">
    <property type="protein sequence ID" value="SOB57602.1"/>
    <property type="molecule type" value="Genomic_DNA"/>
</dbReference>
<evidence type="ECO:0000313" key="2">
    <source>
        <dbReference type="EMBL" id="SOB57602.1"/>
    </source>
</evidence>
<gene>
    <name evidence="2" type="ORF">DPRO_0716</name>
</gene>
<protein>
    <submittedName>
        <fullName evidence="2">Uncharacterized protein</fullName>
    </submittedName>
</protein>
<dbReference type="KEGG" id="pprf:DPRO_0716"/>
<proteinExistence type="predicted"/>
<dbReference type="AlphaFoldDB" id="A0A2C8F4E7"/>
<reference evidence="3" key="1">
    <citation type="submission" date="2017-09" db="EMBL/GenBank/DDBJ databases">
        <authorList>
            <person name="Regsiter A."/>
            <person name="William W."/>
        </authorList>
    </citation>
    <scope>NUCLEOTIDE SEQUENCE [LARGE SCALE GENOMIC DNA]</scope>
    <source>
        <strain evidence="3">500-1</strain>
    </source>
</reference>
<organism evidence="2 3">
    <name type="scientific">Pseudodesulfovibrio profundus</name>
    <dbReference type="NCBI Taxonomy" id="57320"/>
    <lineage>
        <taxon>Bacteria</taxon>
        <taxon>Pseudomonadati</taxon>
        <taxon>Thermodesulfobacteriota</taxon>
        <taxon>Desulfovibrionia</taxon>
        <taxon>Desulfovibrionales</taxon>
        <taxon>Desulfovibrionaceae</taxon>
    </lineage>
</organism>
<evidence type="ECO:0000313" key="3">
    <source>
        <dbReference type="Proteomes" id="UP000219215"/>
    </source>
</evidence>
<dbReference type="Proteomes" id="UP000219215">
    <property type="component" value="Chromosome DPRO"/>
</dbReference>
<feature type="region of interest" description="Disordered" evidence="1">
    <location>
        <begin position="101"/>
        <end position="139"/>
    </location>
</feature>
<accession>A0A2C8F4E7</accession>
<feature type="compositionally biased region" description="Low complexity" evidence="1">
    <location>
        <begin position="101"/>
        <end position="116"/>
    </location>
</feature>
<sequence>MTRNKRINPSELLHPLLKVGIVKRVENTQRKIFVKKFGGNLLSGAEVVFGSENMILAGCVETPNGVIDIELDITPEMFVDLLPAFDAFASCTTPAILTSRTSATATRQTTPAPALQSASVAPKPDRPPCSTPRGCPMTDKTAKPQTRFFTQADLPNIHPWPPDEWWFTDPRNRLEDYLQFLLEHGIDPEPRAISHYDDPDRIGGCGRPLWRCDLTCPDKWHTFVGPIPEPQVDAEWLTPFRNHK</sequence>
<evidence type="ECO:0000256" key="1">
    <source>
        <dbReference type="SAM" id="MobiDB-lite"/>
    </source>
</evidence>
<keyword evidence="3" id="KW-1185">Reference proteome</keyword>
<name>A0A2C8F4E7_9BACT</name>